<gene>
    <name evidence="2" type="ORF">MSL71_30200</name>
</gene>
<dbReference type="Pfam" id="PF19266">
    <property type="entry name" value="CIS_tube"/>
    <property type="match status" value="1"/>
</dbReference>
<evidence type="ECO:0000259" key="1">
    <source>
        <dbReference type="Pfam" id="PF19266"/>
    </source>
</evidence>
<accession>A0A4U8YVE0</accession>
<evidence type="ECO:0000313" key="3">
    <source>
        <dbReference type="Proteomes" id="UP000507962"/>
    </source>
</evidence>
<reference evidence="2 3" key="1">
    <citation type="submission" date="2019-03" db="EMBL/GenBank/DDBJ databases">
        <authorList>
            <person name="Nijsse B."/>
        </authorList>
    </citation>
    <scope>NUCLEOTIDE SEQUENCE [LARGE SCALE GENOMIC DNA]</scope>
    <source>
        <strain evidence="2">Desulfoluna butyratoxydans MSL71</strain>
    </source>
</reference>
<keyword evidence="3" id="KW-1185">Reference proteome</keyword>
<proteinExistence type="predicted"/>
<sequence>MTASGTGLKKKLKLTTVAVSKGKLGAEGDSFEVMINPAGFSRTLGICFSEDQAQGAIGSEQKFTRVSPDKLSFDIVLDGTGVVEVPEGGDGADDVKTQVKNLRTVVSRYEGSIHDVNVVKVLWGTTLFYGRLDTLEIEYTLFKPDGDPLRAKVKMSFTEFLSKEEEVKKKANESPDMTHLIEVMAFDTLPALCRKIYGDDAYYPDVARINNLVNFRRIEPGTRLRFPPLR</sequence>
<name>A0A4U8YVE0_9BACT</name>
<organism evidence="2 3">
    <name type="scientific">Desulfoluna butyratoxydans</name>
    <dbReference type="NCBI Taxonomy" id="231438"/>
    <lineage>
        <taxon>Bacteria</taxon>
        <taxon>Pseudomonadati</taxon>
        <taxon>Thermodesulfobacteriota</taxon>
        <taxon>Desulfobacteria</taxon>
        <taxon>Desulfobacterales</taxon>
        <taxon>Desulfolunaceae</taxon>
        <taxon>Desulfoluna</taxon>
    </lineage>
</organism>
<dbReference type="Proteomes" id="UP000507962">
    <property type="component" value="Unassembled WGS sequence"/>
</dbReference>
<evidence type="ECO:0000313" key="2">
    <source>
        <dbReference type="EMBL" id="VFQ45363.1"/>
    </source>
</evidence>
<feature type="domain" description="Contractile injection system tube protein N-terminal" evidence="1">
    <location>
        <begin position="11"/>
        <end position="167"/>
    </location>
</feature>
<protein>
    <recommendedName>
        <fullName evidence="1">Contractile injection system tube protein N-terminal domain-containing protein</fullName>
    </recommendedName>
</protein>
<dbReference type="RefSeq" id="WP_180141815.1">
    <property type="nucleotide sequence ID" value="NZ_CAADHO010000005.1"/>
</dbReference>
<dbReference type="InterPro" id="IPR045361">
    <property type="entry name" value="CIS_tube_prot_N"/>
</dbReference>
<dbReference type="EMBL" id="CAADHO010000005">
    <property type="protein sequence ID" value="VFQ45363.1"/>
    <property type="molecule type" value="Genomic_DNA"/>
</dbReference>
<dbReference type="AlphaFoldDB" id="A0A4U8YVE0"/>